<comment type="caution">
    <text evidence="1">The sequence shown here is derived from an EMBL/GenBank/DDBJ whole genome shotgun (WGS) entry which is preliminary data.</text>
</comment>
<dbReference type="AlphaFoldDB" id="A0A940MGM8"/>
<evidence type="ECO:0000313" key="2">
    <source>
        <dbReference type="Proteomes" id="UP000670475"/>
    </source>
</evidence>
<dbReference type="Proteomes" id="UP000670475">
    <property type="component" value="Unassembled WGS sequence"/>
</dbReference>
<gene>
    <name evidence="1" type="ORF">JFN87_25170</name>
</gene>
<sequence length="60" mass="6361">MAFRVPSEVPDAALEALVALGDRGLESLATPDPRGRAVTVTWNATDGRWERLVQDVGLGG</sequence>
<organism evidence="1 2">
    <name type="scientific">Streptomyces montanisoli</name>
    <dbReference type="NCBI Taxonomy" id="2798581"/>
    <lineage>
        <taxon>Bacteria</taxon>
        <taxon>Bacillati</taxon>
        <taxon>Actinomycetota</taxon>
        <taxon>Actinomycetes</taxon>
        <taxon>Kitasatosporales</taxon>
        <taxon>Streptomycetaceae</taxon>
        <taxon>Streptomyces</taxon>
    </lineage>
</organism>
<evidence type="ECO:0000313" key="1">
    <source>
        <dbReference type="EMBL" id="MBP0460742.1"/>
    </source>
</evidence>
<dbReference type="EMBL" id="JAGIQL010000132">
    <property type="protein sequence ID" value="MBP0460742.1"/>
    <property type="molecule type" value="Genomic_DNA"/>
</dbReference>
<proteinExistence type="predicted"/>
<accession>A0A940MGM8</accession>
<reference evidence="1" key="1">
    <citation type="submission" date="2021-03" db="EMBL/GenBank/DDBJ databases">
        <title>Whole genome sequence of Streptomyces bomunensis MMS17-BM035.</title>
        <authorList>
            <person name="Lee J.H."/>
        </authorList>
    </citation>
    <scope>NUCLEOTIDE SEQUENCE</scope>
    <source>
        <strain evidence="1">MMS17-BM035</strain>
    </source>
</reference>
<name>A0A940MGM8_9ACTN</name>
<keyword evidence="2" id="KW-1185">Reference proteome</keyword>
<protein>
    <submittedName>
        <fullName evidence="1">Uncharacterized protein</fullName>
    </submittedName>
</protein>